<dbReference type="EMBL" id="JAHLFW010000079">
    <property type="protein sequence ID" value="MBU3838540.1"/>
    <property type="molecule type" value="Genomic_DNA"/>
</dbReference>
<dbReference type="PANTHER" id="PTHR11851">
    <property type="entry name" value="METALLOPROTEASE"/>
    <property type="match status" value="1"/>
</dbReference>
<evidence type="ECO:0000313" key="4">
    <source>
        <dbReference type="Proteomes" id="UP000783796"/>
    </source>
</evidence>
<dbReference type="InterPro" id="IPR011249">
    <property type="entry name" value="Metalloenz_LuxS/M16"/>
</dbReference>
<dbReference type="SUPFAM" id="SSF63411">
    <property type="entry name" value="LuxS/MPP-like metallohydrolase"/>
    <property type="match status" value="2"/>
</dbReference>
<dbReference type="Gene3D" id="3.30.830.10">
    <property type="entry name" value="Metalloenzyme, LuxS/M16 peptidase-like"/>
    <property type="match status" value="2"/>
</dbReference>
<accession>A0A948TCU3</accession>
<feature type="coiled-coil region" evidence="1">
    <location>
        <begin position="301"/>
        <end position="328"/>
    </location>
</feature>
<keyword evidence="1" id="KW-0175">Coiled coil</keyword>
<evidence type="ECO:0000259" key="2">
    <source>
        <dbReference type="Pfam" id="PF05193"/>
    </source>
</evidence>
<dbReference type="AlphaFoldDB" id="A0A948TCU3"/>
<sequence length="402" mass="45788">MPNGMTANILDTGKEDVIRLDLVMRCGQLNQKFPLQAMMTNRMLREGTECMSSAQIAEKLDFYGAWLDLSSSVNCGFITLYSLGKFFDKTIEVLAEMVKQPVFPERELRIVADTNKQMYMVNAQRVEVMARKRLNVEMFGEGHPLGRFAEEQDYDNLSVDMLKEFYRENYSSDNCTLFVAGKVTENVMKRIEECLGQEKWGACGKNTELMIPEPTGKTGDIVKVEKKDAMQSSVKLGLFMPDRKHEDFLDLKVMNTMLGGYFGSRLMKNIREDKGYTYGVASGIVTYPGTSLLIVSTETANEYVEGVLKEVKNEIDRMKSEMPDKDELNMVKNYMMGDICRAYENTLSISEAWIYVMTAGLEDDFFEKSIDSIRNISEKRIMELADKYLDWNSMAKVVAGNV</sequence>
<evidence type="ECO:0000256" key="1">
    <source>
        <dbReference type="SAM" id="Coils"/>
    </source>
</evidence>
<dbReference type="InterPro" id="IPR007863">
    <property type="entry name" value="Peptidase_M16_C"/>
</dbReference>
<reference evidence="3" key="1">
    <citation type="journal article" date="2021" name="PeerJ">
        <title>Extensive microbial diversity within the chicken gut microbiome revealed by metagenomics and culture.</title>
        <authorList>
            <person name="Gilroy R."/>
            <person name="Ravi A."/>
            <person name="Getino M."/>
            <person name="Pursley I."/>
            <person name="Horton D.L."/>
            <person name="Alikhan N.F."/>
            <person name="Baker D."/>
            <person name="Gharbi K."/>
            <person name="Hall N."/>
            <person name="Watson M."/>
            <person name="Adriaenssens E.M."/>
            <person name="Foster-Nyarko E."/>
            <person name="Jarju S."/>
            <person name="Secka A."/>
            <person name="Antonio M."/>
            <person name="Oren A."/>
            <person name="Chaudhuri R.R."/>
            <person name="La Ragione R."/>
            <person name="Hildebrand F."/>
            <person name="Pallen M.J."/>
        </authorList>
    </citation>
    <scope>NUCLEOTIDE SEQUENCE</scope>
    <source>
        <strain evidence="3">G4-2901</strain>
    </source>
</reference>
<dbReference type="GO" id="GO:0046872">
    <property type="term" value="F:metal ion binding"/>
    <property type="evidence" value="ECO:0007669"/>
    <property type="project" value="InterPro"/>
</dbReference>
<dbReference type="InterPro" id="IPR050361">
    <property type="entry name" value="MPP/UQCRC_Complex"/>
</dbReference>
<proteinExistence type="predicted"/>
<protein>
    <submittedName>
        <fullName evidence="3">Insulinase family protein</fullName>
    </submittedName>
</protein>
<organism evidence="3 4">
    <name type="scientific">Candidatus Phocaeicola faecigallinarum</name>
    <dbReference type="NCBI Taxonomy" id="2838732"/>
    <lineage>
        <taxon>Bacteria</taxon>
        <taxon>Pseudomonadati</taxon>
        <taxon>Bacteroidota</taxon>
        <taxon>Bacteroidia</taxon>
        <taxon>Bacteroidales</taxon>
        <taxon>Bacteroidaceae</taxon>
        <taxon>Phocaeicola</taxon>
    </lineage>
</organism>
<dbReference type="Proteomes" id="UP000783796">
    <property type="component" value="Unassembled WGS sequence"/>
</dbReference>
<gene>
    <name evidence="3" type="ORF">H9777_09585</name>
</gene>
<feature type="domain" description="Peptidase M16 C-terminal" evidence="2">
    <location>
        <begin position="156"/>
        <end position="333"/>
    </location>
</feature>
<dbReference type="Pfam" id="PF05193">
    <property type="entry name" value="Peptidase_M16_C"/>
    <property type="match status" value="1"/>
</dbReference>
<reference evidence="3" key="2">
    <citation type="submission" date="2021-04" db="EMBL/GenBank/DDBJ databases">
        <authorList>
            <person name="Gilroy R."/>
        </authorList>
    </citation>
    <scope>NUCLEOTIDE SEQUENCE</scope>
    <source>
        <strain evidence="3">G4-2901</strain>
    </source>
</reference>
<comment type="caution">
    <text evidence="3">The sequence shown here is derived from an EMBL/GenBank/DDBJ whole genome shotgun (WGS) entry which is preliminary data.</text>
</comment>
<name>A0A948TCU3_9BACT</name>
<evidence type="ECO:0000313" key="3">
    <source>
        <dbReference type="EMBL" id="MBU3838540.1"/>
    </source>
</evidence>
<dbReference type="PANTHER" id="PTHR11851:SF224">
    <property type="entry name" value="PROCESSING PROTEASE"/>
    <property type="match status" value="1"/>
</dbReference>